<dbReference type="GO" id="GO:0004791">
    <property type="term" value="F:thioredoxin-disulfide reductase (NADPH) activity"/>
    <property type="evidence" value="ECO:0007669"/>
    <property type="project" value="UniProtKB-EC"/>
</dbReference>
<evidence type="ECO:0000259" key="7">
    <source>
        <dbReference type="Pfam" id="PF07992"/>
    </source>
</evidence>
<keyword evidence="6" id="KW-0521">NADP</keyword>
<comment type="similarity">
    <text evidence="1 5">Belongs to the class-II pyridine nucleotide-disulfide oxidoreductase family.</text>
</comment>
<accession>A0ABS6E510</accession>
<dbReference type="Pfam" id="PF07992">
    <property type="entry name" value="Pyr_redox_2"/>
    <property type="match status" value="1"/>
</dbReference>
<dbReference type="PROSITE" id="PS00573">
    <property type="entry name" value="PYRIDINE_REDOX_2"/>
    <property type="match status" value="1"/>
</dbReference>
<gene>
    <name evidence="8" type="primary">trxB</name>
    <name evidence="8" type="ORF">KQI42_07570</name>
</gene>
<comment type="cofactor">
    <cofactor evidence="6">
        <name>FAD</name>
        <dbReference type="ChEBI" id="CHEBI:57692"/>
    </cofactor>
    <text evidence="6">Binds 1 FAD per subunit.</text>
</comment>
<dbReference type="Proteomes" id="UP000749471">
    <property type="component" value="Unassembled WGS sequence"/>
</dbReference>
<keyword evidence="4 5" id="KW-0560">Oxidoreductase</keyword>
<dbReference type="PANTHER" id="PTHR48105">
    <property type="entry name" value="THIOREDOXIN REDUCTASE 1-RELATED-RELATED"/>
    <property type="match status" value="1"/>
</dbReference>
<comment type="subunit">
    <text evidence="5">Homodimer.</text>
</comment>
<evidence type="ECO:0000256" key="1">
    <source>
        <dbReference type="ARBA" id="ARBA00009333"/>
    </source>
</evidence>
<evidence type="ECO:0000256" key="6">
    <source>
        <dbReference type="RuleBase" id="RU003881"/>
    </source>
</evidence>
<comment type="caution">
    <text evidence="8">The sequence shown here is derived from an EMBL/GenBank/DDBJ whole genome shotgun (WGS) entry which is preliminary data.</text>
</comment>
<organism evidence="8 9">
    <name type="scientific">Tissierella simiarum</name>
    <dbReference type="NCBI Taxonomy" id="2841534"/>
    <lineage>
        <taxon>Bacteria</taxon>
        <taxon>Bacillati</taxon>
        <taxon>Bacillota</taxon>
        <taxon>Tissierellia</taxon>
        <taxon>Tissierellales</taxon>
        <taxon>Tissierellaceae</taxon>
        <taxon>Tissierella</taxon>
    </lineage>
</organism>
<evidence type="ECO:0000313" key="8">
    <source>
        <dbReference type="EMBL" id="MBU5437862.1"/>
    </source>
</evidence>
<keyword evidence="5" id="KW-0676">Redox-active center</keyword>
<reference evidence="8 9" key="1">
    <citation type="submission" date="2021-06" db="EMBL/GenBank/DDBJ databases">
        <authorList>
            <person name="Sun Q."/>
            <person name="Li D."/>
        </authorList>
    </citation>
    <scope>NUCLEOTIDE SEQUENCE [LARGE SCALE GENOMIC DNA]</scope>
    <source>
        <strain evidence="8 9">MSJ-40</strain>
    </source>
</reference>
<dbReference type="InterPro" id="IPR005982">
    <property type="entry name" value="Thioredox_Rdtase"/>
</dbReference>
<proteinExistence type="inferred from homology"/>
<keyword evidence="2 5" id="KW-0285">Flavoprotein</keyword>
<feature type="domain" description="FAD/NAD(P)-binding" evidence="7">
    <location>
        <begin position="2"/>
        <end position="294"/>
    </location>
</feature>
<dbReference type="NCBIfam" id="TIGR01292">
    <property type="entry name" value="TRX_reduct"/>
    <property type="match status" value="1"/>
</dbReference>
<dbReference type="InterPro" id="IPR050097">
    <property type="entry name" value="Ferredoxin-NADP_redctase_2"/>
</dbReference>
<evidence type="ECO:0000256" key="4">
    <source>
        <dbReference type="ARBA" id="ARBA00023002"/>
    </source>
</evidence>
<sequence length="311" mass="33591">MYDVIIIGAGPGGLAAGLYAARARMKTLILEKEKAGGQIVTTDEVANYPGSVENASGPSLIARMVEQADEFGAERKLDTIKEVELNGEIKVLKGEKGEYKAKSIIIATGARPRPIGCPGEKELTGRGVSYCATCDAAFFEDMEVYVVGGGDSAVEEAMYLTKFARKVTIVHRRDELRAAKSIQEKAFKNEKIDFLWNSTITELKGDGILESMVVKNTVTGEETEIHANEDDGTFGVFVFVGYTPETKLFEGLITMEGGYIKTDDDMKTNIPGVFAAGDCRVKSLRQVVTATADGAIAAVQAEKYINEAFDV</sequence>
<evidence type="ECO:0000256" key="5">
    <source>
        <dbReference type="RuleBase" id="RU003880"/>
    </source>
</evidence>
<evidence type="ECO:0000256" key="3">
    <source>
        <dbReference type="ARBA" id="ARBA00022827"/>
    </source>
</evidence>
<keyword evidence="9" id="KW-1185">Reference proteome</keyword>
<comment type="catalytic activity">
    <reaction evidence="5">
        <text>[thioredoxin]-dithiol + NADP(+) = [thioredoxin]-disulfide + NADPH + H(+)</text>
        <dbReference type="Rhea" id="RHEA:20345"/>
        <dbReference type="Rhea" id="RHEA-COMP:10698"/>
        <dbReference type="Rhea" id="RHEA-COMP:10700"/>
        <dbReference type="ChEBI" id="CHEBI:15378"/>
        <dbReference type="ChEBI" id="CHEBI:29950"/>
        <dbReference type="ChEBI" id="CHEBI:50058"/>
        <dbReference type="ChEBI" id="CHEBI:57783"/>
        <dbReference type="ChEBI" id="CHEBI:58349"/>
        <dbReference type="EC" id="1.8.1.9"/>
    </reaction>
</comment>
<dbReference type="InterPro" id="IPR008255">
    <property type="entry name" value="Pyr_nucl-diS_OxRdtase_2_AS"/>
</dbReference>
<dbReference type="EC" id="1.8.1.9" evidence="5"/>
<evidence type="ECO:0000256" key="2">
    <source>
        <dbReference type="ARBA" id="ARBA00022630"/>
    </source>
</evidence>
<name>A0ABS6E510_9FIRM</name>
<keyword evidence="3 5" id="KW-0274">FAD</keyword>
<dbReference type="EMBL" id="JAHLPM010000005">
    <property type="protein sequence ID" value="MBU5437862.1"/>
    <property type="molecule type" value="Genomic_DNA"/>
</dbReference>
<protein>
    <recommendedName>
        <fullName evidence="5">Thioredoxin reductase</fullName>
        <ecNumber evidence="5">1.8.1.9</ecNumber>
    </recommendedName>
</protein>
<dbReference type="InterPro" id="IPR023753">
    <property type="entry name" value="FAD/NAD-binding_dom"/>
</dbReference>
<evidence type="ECO:0000313" key="9">
    <source>
        <dbReference type="Proteomes" id="UP000749471"/>
    </source>
</evidence>